<feature type="region of interest" description="Disordered" evidence="1">
    <location>
        <begin position="268"/>
        <end position="290"/>
    </location>
</feature>
<evidence type="ECO:0000256" key="1">
    <source>
        <dbReference type="SAM" id="MobiDB-lite"/>
    </source>
</evidence>
<dbReference type="GO" id="GO:0003676">
    <property type="term" value="F:nucleic acid binding"/>
    <property type="evidence" value="ECO:0007669"/>
    <property type="project" value="InterPro"/>
</dbReference>
<sequence>MSSNTASFWSASGRVDVTTGNDDPFGPRSNNQNLQGYPSSSALPGHKPPPLFNVPVPNGNLAPAASLNGNNTCRTTSLNPAIESWVPSAHQALANALQASQLNNPPGRINPTVLSPNNLHQNDVNATGGYNDVPPNSPASTGDVPTTTGIDVANGTPGAGVDYTATRPSLGIAYQAQGSTNQPQGNTNQVHGITGLGYTADGQVRGFVSDSQATDPYSAVASIQAQAEIPQSQSYHSMPTLQPLLSPGPTPQHLNGSYGHGIVSETSGRLTEPRNYAPRTSGQPIINSPPPKFGLEMTPRSTHNNKHDPFFSPSSAKAVIPYPVAGGLASSTPQGSLVKTDTPVTQRSLELMTLTNTPSGYPIVEVAMSPANFPFVDGPRQARSQNYGVVKLKNIPFATKRSEIIAFLGRNSKILNDSEEPVHIIMERATSKTMDAYVEFHTLADAMKAAERHHQNAANGRVNRLGDRPVEVELSSQASLMKDLFPVARGIFWDGPQPSFKPRNRATPWDNFKGFISTEEMTMLIKHVEVPHRSPFSKECPQRPYECLISTLRKFPWHMTEHITINQRTAIYKATCELIRLLTRAIDKEDDIVNLNTQLFKRVITATMNCHGFTTLMKDDFACMVDMNDAQAVSFGQPRFANSWTHQYALIPKPGIRLDVVEWYIAIIREQTQRDVHARPLTDRTVLEERAKHTSPYWGYFWAEVGYTQGPQFDSMTLAQCAHAELSAVERILSRALPRH</sequence>
<dbReference type="OrthoDB" id="336240at2759"/>
<dbReference type="SUPFAM" id="SSF54928">
    <property type="entry name" value="RNA-binding domain, RBD"/>
    <property type="match status" value="1"/>
</dbReference>
<feature type="compositionally biased region" description="Polar residues" evidence="1">
    <location>
        <begin position="28"/>
        <end position="42"/>
    </location>
</feature>
<dbReference type="CDD" id="cd12254">
    <property type="entry name" value="RRM_hnRNPH_ESRPs_RBM12_like"/>
    <property type="match status" value="1"/>
</dbReference>
<gene>
    <name evidence="2" type="ORF">B0J13DRAFT_618259</name>
</gene>
<comment type="caution">
    <text evidence="2">The sequence shown here is derived from an EMBL/GenBank/DDBJ whole genome shotgun (WGS) entry which is preliminary data.</text>
</comment>
<keyword evidence="3" id="KW-1185">Reference proteome</keyword>
<proteinExistence type="predicted"/>
<dbReference type="InterPro" id="IPR012677">
    <property type="entry name" value="Nucleotide-bd_a/b_plait_sf"/>
</dbReference>
<accession>A0A9P9FCK7</accession>
<evidence type="ECO:0000313" key="2">
    <source>
        <dbReference type="EMBL" id="KAH7158229.1"/>
    </source>
</evidence>
<protein>
    <recommendedName>
        <fullName evidence="4">RRM domain-containing protein</fullName>
    </recommendedName>
</protein>
<reference evidence="2" key="1">
    <citation type="journal article" date="2021" name="Nat. Commun.">
        <title>Genetic determinants of endophytism in the Arabidopsis root mycobiome.</title>
        <authorList>
            <person name="Mesny F."/>
            <person name="Miyauchi S."/>
            <person name="Thiergart T."/>
            <person name="Pickel B."/>
            <person name="Atanasova L."/>
            <person name="Karlsson M."/>
            <person name="Huettel B."/>
            <person name="Barry K.W."/>
            <person name="Haridas S."/>
            <person name="Chen C."/>
            <person name="Bauer D."/>
            <person name="Andreopoulos W."/>
            <person name="Pangilinan J."/>
            <person name="LaButti K."/>
            <person name="Riley R."/>
            <person name="Lipzen A."/>
            <person name="Clum A."/>
            <person name="Drula E."/>
            <person name="Henrissat B."/>
            <person name="Kohler A."/>
            <person name="Grigoriev I.V."/>
            <person name="Martin F.M."/>
            <person name="Hacquard S."/>
        </authorList>
    </citation>
    <scope>NUCLEOTIDE SEQUENCE</scope>
    <source>
        <strain evidence="2">MPI-CAGE-AT-0021</strain>
    </source>
</reference>
<dbReference type="Proteomes" id="UP000717696">
    <property type="component" value="Unassembled WGS sequence"/>
</dbReference>
<evidence type="ECO:0000313" key="3">
    <source>
        <dbReference type="Proteomes" id="UP000717696"/>
    </source>
</evidence>
<dbReference type="AlphaFoldDB" id="A0A9P9FCK7"/>
<evidence type="ECO:0008006" key="4">
    <source>
        <dbReference type="Google" id="ProtNLM"/>
    </source>
</evidence>
<feature type="compositionally biased region" description="Polar residues" evidence="1">
    <location>
        <begin position="1"/>
        <end position="10"/>
    </location>
</feature>
<dbReference type="InterPro" id="IPR035979">
    <property type="entry name" value="RBD_domain_sf"/>
</dbReference>
<feature type="region of interest" description="Disordered" evidence="1">
    <location>
        <begin position="1"/>
        <end position="49"/>
    </location>
</feature>
<dbReference type="Gene3D" id="3.30.70.330">
    <property type="match status" value="1"/>
</dbReference>
<organism evidence="2 3">
    <name type="scientific">Dactylonectria estremocensis</name>
    <dbReference type="NCBI Taxonomy" id="1079267"/>
    <lineage>
        <taxon>Eukaryota</taxon>
        <taxon>Fungi</taxon>
        <taxon>Dikarya</taxon>
        <taxon>Ascomycota</taxon>
        <taxon>Pezizomycotina</taxon>
        <taxon>Sordariomycetes</taxon>
        <taxon>Hypocreomycetidae</taxon>
        <taxon>Hypocreales</taxon>
        <taxon>Nectriaceae</taxon>
        <taxon>Dactylonectria</taxon>
    </lineage>
</organism>
<name>A0A9P9FCK7_9HYPO</name>
<dbReference type="EMBL" id="JAGMUU010000003">
    <property type="protein sequence ID" value="KAH7158229.1"/>
    <property type="molecule type" value="Genomic_DNA"/>
</dbReference>